<evidence type="ECO:0000256" key="1">
    <source>
        <dbReference type="SAM" id="SignalP"/>
    </source>
</evidence>
<keyword evidence="1" id="KW-0732">Signal</keyword>
<evidence type="ECO:0000313" key="3">
    <source>
        <dbReference type="Proteomes" id="UP000027443"/>
    </source>
</evidence>
<dbReference type="InterPro" id="IPR036086">
    <property type="entry name" value="ParB/Sulfiredoxin_sf"/>
</dbReference>
<name>A0ABR4SD72_9ACTN</name>
<protein>
    <submittedName>
        <fullName evidence="2">Chromosome partitioning protein ParB</fullName>
    </submittedName>
</protein>
<dbReference type="Proteomes" id="UP000027443">
    <property type="component" value="Unassembled WGS sequence"/>
</dbReference>
<sequence length="360" mass="38797">MRQHPRTRLPRRAVALAACAVTVAVTAAGQAGAAPGGPGHRTGLCGPGRADTTYTDRLCAAEGDLLDVRIGDVRATQPSVGYDEVYYKLGRYTLGKDADAVNKKFDDWCEANGQLEAASAAPGARLDDPASFTCELPVGSETGESVAAMKTVVVGPGGSLYLTDGHHTLTSFFETPDGGPELHVRLRVVANYATLTQQEFFKRMEANRWVWPRDPEGIPVPVTDLPKSLGLARFQDDRYRSLLYFARDIGYTPGTRPFQEFFWGTWVRESRAADLADWDPKSLPSYLDTVEKISRAQSALPANSTVADGLTAGELGALAEWNAGKAADKGEFAKLSVPYAEAKPGKLAYALRYKDAHGIG</sequence>
<gene>
    <name evidence="2" type="ORF">DC60_04575</name>
</gene>
<dbReference type="Gene3D" id="3.90.1530.10">
    <property type="entry name" value="Conserved hypothetical protein from pyrococcus furiosus pfu- 392566-001, ParB domain"/>
    <property type="match status" value="1"/>
</dbReference>
<accession>A0ABR4SD72</accession>
<proteinExistence type="predicted"/>
<dbReference type="Pfam" id="PF08857">
    <property type="entry name" value="ParBc_2"/>
    <property type="match status" value="1"/>
</dbReference>
<feature type="chain" id="PRO_5046774600" evidence="1">
    <location>
        <begin position="34"/>
        <end position="360"/>
    </location>
</feature>
<feature type="signal peptide" evidence="1">
    <location>
        <begin position="1"/>
        <end position="33"/>
    </location>
</feature>
<dbReference type="InterPro" id="IPR014956">
    <property type="entry name" value="ParBc_2"/>
</dbReference>
<organism evidence="2 3">
    <name type="scientific">Streptomyces wadayamensis</name>
    <dbReference type="NCBI Taxonomy" id="141454"/>
    <lineage>
        <taxon>Bacteria</taxon>
        <taxon>Bacillati</taxon>
        <taxon>Actinomycetota</taxon>
        <taxon>Actinomycetes</taxon>
        <taxon>Kitasatosporales</taxon>
        <taxon>Streptomycetaceae</taxon>
        <taxon>Streptomyces</taxon>
    </lineage>
</organism>
<dbReference type="EMBL" id="JHDU01000007">
    <property type="protein sequence ID" value="KDR63607.1"/>
    <property type="molecule type" value="Genomic_DNA"/>
</dbReference>
<reference evidence="2 3" key="1">
    <citation type="submission" date="2014-03" db="EMBL/GenBank/DDBJ databases">
        <title>Genome Sequence of Streptomyces wadayamensis A23 strain, an endophytic actinobacteria from Citrus reticulata.</title>
        <authorList>
            <person name="de Oliveira L.G."/>
            <person name="Tormet G.D."/>
            <person name="Marcon J."/>
            <person name="Samborsky M."/>
            <person name="Araujo W.L."/>
            <person name="de Azevedo J.L."/>
        </authorList>
    </citation>
    <scope>NUCLEOTIDE SEQUENCE [LARGE SCALE GENOMIC DNA]</scope>
    <source>
        <strain evidence="2 3">A23</strain>
    </source>
</reference>
<comment type="caution">
    <text evidence="2">The sequence shown here is derived from an EMBL/GenBank/DDBJ whole genome shotgun (WGS) entry which is preliminary data.</text>
</comment>
<keyword evidence="3" id="KW-1185">Reference proteome</keyword>
<dbReference type="CDD" id="cd16390">
    <property type="entry name" value="ParB_N_Srx_like"/>
    <property type="match status" value="1"/>
</dbReference>
<evidence type="ECO:0000313" key="2">
    <source>
        <dbReference type="EMBL" id="KDR63607.1"/>
    </source>
</evidence>
<dbReference type="RefSeq" id="WP_049977515.1">
    <property type="nucleotide sequence ID" value="NZ_JHDU01000007.1"/>
</dbReference>
<dbReference type="SUPFAM" id="SSF110849">
    <property type="entry name" value="ParB/Sulfiredoxin"/>
    <property type="match status" value="1"/>
</dbReference>